<evidence type="ECO:0000256" key="1">
    <source>
        <dbReference type="ARBA" id="ARBA00007118"/>
    </source>
</evidence>
<evidence type="ECO:0000313" key="4">
    <source>
        <dbReference type="EMBL" id="ACV61789.1"/>
    </source>
</evidence>
<comment type="similarity">
    <text evidence="1">Belongs to the nitroreductase family.</text>
</comment>
<evidence type="ECO:0000256" key="2">
    <source>
        <dbReference type="ARBA" id="ARBA00023002"/>
    </source>
</evidence>
<dbReference type="InterPro" id="IPR029479">
    <property type="entry name" value="Nitroreductase"/>
</dbReference>
<dbReference type="Proteomes" id="UP000002217">
    <property type="component" value="Chromosome"/>
</dbReference>
<dbReference type="PANTHER" id="PTHR43673">
    <property type="entry name" value="NAD(P)H NITROREDUCTASE YDGI-RELATED"/>
    <property type="match status" value="1"/>
</dbReference>
<dbReference type="AlphaFoldDB" id="C8W322"/>
<sequence>METIEAIKSRRSIRKYKSDPIPEQTIRELLELAAWAPSGINSQPWAFVVLENKEYLKNLSDRAKAFLLEKLDAMPALEQYRNALANPNFNIFYDAPVLVIIYGDKNFFTYINDCSMAALNMMLAAYDKGLGSCWIGFASSIANTSEVKKELNVPERYEVVAPIILGYPDLSPGKGSRKELNIINWKK</sequence>
<name>C8W322_DESAS</name>
<proteinExistence type="inferred from homology"/>
<organism evidence="4 5">
    <name type="scientific">Desulfofarcimen acetoxidans (strain ATCC 49208 / DSM 771 / KCTC 5769 / VKM B-1644 / 5575)</name>
    <name type="common">Desulfotomaculum acetoxidans</name>
    <dbReference type="NCBI Taxonomy" id="485916"/>
    <lineage>
        <taxon>Bacteria</taxon>
        <taxon>Bacillati</taxon>
        <taxon>Bacillota</taxon>
        <taxon>Clostridia</taxon>
        <taxon>Eubacteriales</taxon>
        <taxon>Peptococcaceae</taxon>
        <taxon>Desulfofarcimen</taxon>
    </lineage>
</organism>
<reference evidence="4 5" key="1">
    <citation type="journal article" date="2009" name="Stand. Genomic Sci.">
        <title>Complete genome sequence of Desulfotomaculum acetoxidans type strain (5575).</title>
        <authorList>
            <person name="Spring S."/>
            <person name="Lapidus A."/>
            <person name="Schroder M."/>
            <person name="Gleim D."/>
            <person name="Sims D."/>
            <person name="Meincke L."/>
            <person name="Glavina Del Rio T."/>
            <person name="Tice H."/>
            <person name="Copeland A."/>
            <person name="Cheng J.F."/>
            <person name="Lucas S."/>
            <person name="Chen F."/>
            <person name="Nolan M."/>
            <person name="Bruce D."/>
            <person name="Goodwin L."/>
            <person name="Pitluck S."/>
            <person name="Ivanova N."/>
            <person name="Mavromatis K."/>
            <person name="Mikhailova N."/>
            <person name="Pati A."/>
            <person name="Chen A."/>
            <person name="Palaniappan K."/>
            <person name="Land M."/>
            <person name="Hauser L."/>
            <person name="Chang Y.J."/>
            <person name="Jeffries C.D."/>
            <person name="Chain P."/>
            <person name="Saunders E."/>
            <person name="Brettin T."/>
            <person name="Detter J.C."/>
            <person name="Goker M."/>
            <person name="Bristow J."/>
            <person name="Eisen J.A."/>
            <person name="Markowitz V."/>
            <person name="Hugenholtz P."/>
            <person name="Kyrpides N.C."/>
            <person name="Klenk H.P."/>
            <person name="Han C."/>
        </authorList>
    </citation>
    <scope>NUCLEOTIDE SEQUENCE [LARGE SCALE GENOMIC DNA]</scope>
    <source>
        <strain evidence="5">ATCC 49208 / DSM 771 / VKM B-1644</strain>
    </source>
</reference>
<dbReference type="eggNOG" id="COG0778">
    <property type="taxonomic scope" value="Bacteria"/>
</dbReference>
<protein>
    <submittedName>
        <fullName evidence="4">Nitroreductase</fullName>
    </submittedName>
</protein>
<dbReference type="PANTHER" id="PTHR43673:SF10">
    <property type="entry name" value="NADH DEHYDROGENASE_NAD(P)H NITROREDUCTASE XCC3605-RELATED"/>
    <property type="match status" value="1"/>
</dbReference>
<evidence type="ECO:0000313" key="5">
    <source>
        <dbReference type="Proteomes" id="UP000002217"/>
    </source>
</evidence>
<dbReference type="HOGENOM" id="CLU_070764_7_0_9"/>
<dbReference type="Pfam" id="PF00881">
    <property type="entry name" value="Nitroreductase"/>
    <property type="match status" value="1"/>
</dbReference>
<dbReference type="KEGG" id="dae:Dtox_0893"/>
<keyword evidence="5" id="KW-1185">Reference proteome</keyword>
<accession>C8W322</accession>
<feature type="domain" description="Nitroreductase" evidence="3">
    <location>
        <begin position="7"/>
        <end position="167"/>
    </location>
</feature>
<dbReference type="InterPro" id="IPR000415">
    <property type="entry name" value="Nitroreductase-like"/>
</dbReference>
<dbReference type="Gene3D" id="3.40.109.10">
    <property type="entry name" value="NADH Oxidase"/>
    <property type="match status" value="1"/>
</dbReference>
<dbReference type="GO" id="GO:0016491">
    <property type="term" value="F:oxidoreductase activity"/>
    <property type="evidence" value="ECO:0007669"/>
    <property type="project" value="UniProtKB-KW"/>
</dbReference>
<keyword evidence="2" id="KW-0560">Oxidoreductase</keyword>
<dbReference type="EMBL" id="CP001720">
    <property type="protein sequence ID" value="ACV61789.1"/>
    <property type="molecule type" value="Genomic_DNA"/>
</dbReference>
<evidence type="ECO:0000259" key="3">
    <source>
        <dbReference type="Pfam" id="PF00881"/>
    </source>
</evidence>
<dbReference type="SUPFAM" id="SSF55469">
    <property type="entry name" value="FMN-dependent nitroreductase-like"/>
    <property type="match status" value="1"/>
</dbReference>
<gene>
    <name evidence="4" type="ordered locus">Dtox_0893</name>
</gene>
<dbReference type="RefSeq" id="WP_015756505.1">
    <property type="nucleotide sequence ID" value="NC_013216.1"/>
</dbReference>
<dbReference type="CDD" id="cd02136">
    <property type="entry name" value="PnbA_NfnB-like"/>
    <property type="match status" value="1"/>
</dbReference>
<dbReference type="STRING" id="485916.Dtox_0893"/>
<dbReference type="OrthoDB" id="9812105at2"/>